<accession>A0A915KDT7</accession>
<dbReference type="WBParaSite" id="nRc.2.0.1.t36221-RA">
    <property type="protein sequence ID" value="nRc.2.0.1.t36221-RA"/>
    <property type="gene ID" value="nRc.2.0.1.g36221"/>
</dbReference>
<evidence type="ECO:0000313" key="2">
    <source>
        <dbReference type="WBParaSite" id="nRc.2.0.1.t36221-RA"/>
    </source>
</evidence>
<dbReference type="AlphaFoldDB" id="A0A915KDT7"/>
<protein>
    <submittedName>
        <fullName evidence="2">Uncharacterized protein</fullName>
    </submittedName>
</protein>
<evidence type="ECO:0000313" key="1">
    <source>
        <dbReference type="Proteomes" id="UP000887565"/>
    </source>
</evidence>
<proteinExistence type="predicted"/>
<keyword evidence="1" id="KW-1185">Reference proteome</keyword>
<dbReference type="Proteomes" id="UP000887565">
    <property type="component" value="Unplaced"/>
</dbReference>
<name>A0A915KDT7_ROMCU</name>
<organism evidence="1 2">
    <name type="scientific">Romanomermis culicivorax</name>
    <name type="common">Nematode worm</name>
    <dbReference type="NCBI Taxonomy" id="13658"/>
    <lineage>
        <taxon>Eukaryota</taxon>
        <taxon>Metazoa</taxon>
        <taxon>Ecdysozoa</taxon>
        <taxon>Nematoda</taxon>
        <taxon>Enoplea</taxon>
        <taxon>Dorylaimia</taxon>
        <taxon>Mermithida</taxon>
        <taxon>Mermithoidea</taxon>
        <taxon>Mermithidae</taxon>
        <taxon>Romanomermis</taxon>
    </lineage>
</organism>
<sequence>MNKTSRVPTLGSPVATKKALVLPGWSKSCIAPAVYKAMSSKADNSPARPPALLSKAGMGLLTIALKSKKLQIMYMKLRVYAGLAKVPGWRKDRVVEETGPGSFPNL</sequence>
<reference evidence="2" key="1">
    <citation type="submission" date="2022-11" db="UniProtKB">
        <authorList>
            <consortium name="WormBaseParasite"/>
        </authorList>
    </citation>
    <scope>IDENTIFICATION</scope>
</reference>